<organism evidence="1">
    <name type="scientific">Salmonella enterica subsp. diarizonae serovar 48:i:z</name>
    <dbReference type="NCBI Taxonomy" id="1192842"/>
    <lineage>
        <taxon>Bacteria</taxon>
        <taxon>Pseudomonadati</taxon>
        <taxon>Pseudomonadota</taxon>
        <taxon>Gammaproteobacteria</taxon>
        <taxon>Enterobacterales</taxon>
        <taxon>Enterobacteriaceae</taxon>
        <taxon>Salmonella</taxon>
    </lineage>
</organism>
<dbReference type="AlphaFoldDB" id="A0A735VSG3"/>
<dbReference type="EMBL" id="DAASUW010000020">
    <property type="protein sequence ID" value="HAE7123436.1"/>
    <property type="molecule type" value="Genomic_DNA"/>
</dbReference>
<comment type="caution">
    <text evidence="1">The sequence shown here is derived from an EMBL/GenBank/DDBJ whole genome shotgun (WGS) entry which is preliminary data.</text>
</comment>
<protein>
    <submittedName>
        <fullName evidence="1">Uncharacterized protein</fullName>
    </submittedName>
</protein>
<name>A0A735VSG3_SALDZ</name>
<reference evidence="1" key="2">
    <citation type="submission" date="2018-07" db="EMBL/GenBank/DDBJ databases">
        <authorList>
            <consortium name="NCBI Pathogen Detection Project"/>
        </authorList>
    </citation>
    <scope>NUCLEOTIDE SEQUENCE</scope>
    <source>
        <strain evidence="1">128-87</strain>
    </source>
</reference>
<accession>A0A735VSG3</accession>
<proteinExistence type="predicted"/>
<sequence>MAIIKIPAIRKAPCLPRGERAVVIIFSFRQARRYLTVFTVVMNQAKMTIYR</sequence>
<gene>
    <name evidence="1" type="ORF">GND69_003246</name>
</gene>
<reference evidence="1" key="1">
    <citation type="journal article" date="2018" name="Genome Biol.">
        <title>SKESA: strategic k-mer extension for scrupulous assemblies.</title>
        <authorList>
            <person name="Souvorov A."/>
            <person name="Agarwala R."/>
            <person name="Lipman D.J."/>
        </authorList>
    </citation>
    <scope>NUCLEOTIDE SEQUENCE</scope>
    <source>
        <strain evidence="1">128-87</strain>
    </source>
</reference>
<evidence type="ECO:0000313" key="1">
    <source>
        <dbReference type="EMBL" id="HAE7123436.1"/>
    </source>
</evidence>